<proteinExistence type="evidence at transcript level"/>
<evidence type="ECO:0000313" key="2">
    <source>
        <dbReference type="EMBL" id="JAI52510.1"/>
    </source>
</evidence>
<dbReference type="AlphaFoldDB" id="A0A0P4VLI9"/>
<dbReference type="EMBL" id="GDKW01004085">
    <property type="protein sequence ID" value="JAI52510.1"/>
    <property type="molecule type" value="mRNA"/>
</dbReference>
<keyword evidence="1" id="KW-1133">Transmembrane helix</keyword>
<sequence length="116" mass="13126">LLLIALISLFVIMTSCFYICYLVWEAKIAVLMCGFWACFFLNTARYMAHSCWKTVITLSLLNYSPLLSMPFGGLIDPNSLGPSLSSLSQLESFISKTLGDHLILGFLWRNFFLILD</sequence>
<name>A0A0P4VLI9_9HEMI</name>
<accession>A0A0P4VLI9</accession>
<protein>
    <submittedName>
        <fullName evidence="2">Uncharacterized protein</fullName>
    </submittedName>
</protein>
<feature type="transmembrane region" description="Helical" evidence="1">
    <location>
        <begin position="26"/>
        <end position="44"/>
    </location>
</feature>
<feature type="non-terminal residue" evidence="2">
    <location>
        <position position="1"/>
    </location>
</feature>
<keyword evidence="1" id="KW-0812">Transmembrane</keyword>
<reference key="1">
    <citation type="submission" date="2015-09" db="EMBL/GenBank/DDBJ databases">
        <title>A Deep insight into the sialome of Rhodnius neglectus, a vector of Chagas disease.</title>
        <authorList>
            <person name="Santiago P.B."/>
            <person name="Assumpcao T.C."/>
            <person name="Araujo C.N."/>
            <person name="Garcia I."/>
            <person name="Queiroz R.M."/>
            <person name="Raiol T."/>
            <person name="Ricart C.A."/>
            <person name="Neves D."/>
            <person name="Calvo E."/>
            <person name="Ribeiro J.M."/>
            <person name="Santana J.M."/>
        </authorList>
    </citation>
    <scope>NUCLEOTIDE SEQUENCE</scope>
</reference>
<evidence type="ECO:0000256" key="1">
    <source>
        <dbReference type="SAM" id="Phobius"/>
    </source>
</evidence>
<reference evidence="2" key="2">
    <citation type="journal article" date="2016" name="PLoS Negl. Trop. Dis.">
        <title>A Deep Insight into the Sialome of Rhodnius neglectus, a Vector of Chagas Disease.</title>
        <authorList>
            <person name="Santiago P.B."/>
            <person name="Assumpcao T.C."/>
            <person name="Araujo C.N."/>
            <person name="Bastos I.M."/>
            <person name="Neves D."/>
            <person name="Silva I.G."/>
            <person name="Charneau S."/>
            <person name="Queiroz R.M."/>
            <person name="Raiol T."/>
            <person name="Oliveira J.V."/>
            <person name="Sousa M.V."/>
            <person name="Calvo E."/>
            <person name="Ribeiro J.M."/>
            <person name="Santana J.M."/>
        </authorList>
    </citation>
    <scope>NUCLEOTIDE SEQUENCE</scope>
    <source>
        <tissue evidence="2">Salivary glands</tissue>
    </source>
</reference>
<organism evidence="2">
    <name type="scientific">Rhodnius neglectus</name>
    <dbReference type="NCBI Taxonomy" id="72488"/>
    <lineage>
        <taxon>Eukaryota</taxon>
        <taxon>Metazoa</taxon>
        <taxon>Ecdysozoa</taxon>
        <taxon>Arthropoda</taxon>
        <taxon>Hexapoda</taxon>
        <taxon>Insecta</taxon>
        <taxon>Pterygota</taxon>
        <taxon>Neoptera</taxon>
        <taxon>Paraneoptera</taxon>
        <taxon>Hemiptera</taxon>
        <taxon>Heteroptera</taxon>
        <taxon>Panheteroptera</taxon>
        <taxon>Cimicomorpha</taxon>
        <taxon>Reduviidae</taxon>
        <taxon>Triatominae</taxon>
        <taxon>Rhodnius</taxon>
    </lineage>
</organism>
<keyword evidence="1" id="KW-0472">Membrane</keyword>